<reference evidence="2" key="1">
    <citation type="submission" date="2018-05" db="EMBL/GenBank/DDBJ databases">
        <authorList>
            <person name="Lanie J.A."/>
            <person name="Ng W.-L."/>
            <person name="Kazmierczak K.M."/>
            <person name="Andrzejewski T.M."/>
            <person name="Davidsen T.M."/>
            <person name="Wayne K.J."/>
            <person name="Tettelin H."/>
            <person name="Glass J.I."/>
            <person name="Rusch D."/>
            <person name="Podicherti R."/>
            <person name="Tsui H.-C.T."/>
            <person name="Winkler M.E."/>
        </authorList>
    </citation>
    <scope>NUCLEOTIDE SEQUENCE</scope>
</reference>
<feature type="non-terminal residue" evidence="2">
    <location>
        <position position="28"/>
    </location>
</feature>
<feature type="non-terminal residue" evidence="2">
    <location>
        <position position="1"/>
    </location>
</feature>
<name>A0A382G504_9ZZZZ</name>
<organism evidence="2">
    <name type="scientific">marine metagenome</name>
    <dbReference type="NCBI Taxonomy" id="408172"/>
    <lineage>
        <taxon>unclassified sequences</taxon>
        <taxon>metagenomes</taxon>
        <taxon>ecological metagenomes</taxon>
    </lineage>
</organism>
<accession>A0A382G504</accession>
<gene>
    <name evidence="2" type="ORF">METZ01_LOCUS222105</name>
</gene>
<feature type="compositionally biased region" description="Basic residues" evidence="1">
    <location>
        <begin position="1"/>
        <end position="14"/>
    </location>
</feature>
<dbReference type="EMBL" id="UINC01053118">
    <property type="protein sequence ID" value="SVB69251.1"/>
    <property type="molecule type" value="Genomic_DNA"/>
</dbReference>
<evidence type="ECO:0000313" key="2">
    <source>
        <dbReference type="EMBL" id="SVB69251.1"/>
    </source>
</evidence>
<proteinExistence type="predicted"/>
<sequence length="28" mass="3172">ASNRGHRLRRRTPRRVGAGRGPQPIYSV</sequence>
<protein>
    <submittedName>
        <fullName evidence="2">Uncharacterized protein</fullName>
    </submittedName>
</protein>
<dbReference type="AlphaFoldDB" id="A0A382G504"/>
<feature type="region of interest" description="Disordered" evidence="1">
    <location>
        <begin position="1"/>
        <end position="28"/>
    </location>
</feature>
<evidence type="ECO:0000256" key="1">
    <source>
        <dbReference type="SAM" id="MobiDB-lite"/>
    </source>
</evidence>